<keyword evidence="4 9" id="KW-0812">Transmembrane</keyword>
<dbReference type="InterPro" id="IPR001901">
    <property type="entry name" value="Translocase_SecE/Sec61-g"/>
</dbReference>
<dbReference type="GO" id="GO:0008320">
    <property type="term" value="F:protein transmembrane transporter activity"/>
    <property type="evidence" value="ECO:0007669"/>
    <property type="project" value="UniProtKB-UniRule"/>
</dbReference>
<reference evidence="11 12" key="1">
    <citation type="submission" date="2020-07" db="EMBL/GenBank/DDBJ databases">
        <title>Genomic diversity of species in the Neisseriaceae family.</title>
        <authorList>
            <person name="Vincent A.T."/>
            <person name="Bernet E."/>
            <person name="Veyrier F.J."/>
        </authorList>
    </citation>
    <scope>NUCLEOTIDE SEQUENCE [LARGE SCALE GENOMIC DNA]</scope>
    <source>
        <strain evidence="11 12">DSM 22244</strain>
    </source>
</reference>
<dbReference type="RefSeq" id="WP_182122049.1">
    <property type="nucleotide sequence ID" value="NZ_CP059567.1"/>
</dbReference>
<protein>
    <recommendedName>
        <fullName evidence="9">Protein translocase subunit SecE</fullName>
    </recommendedName>
</protein>
<evidence type="ECO:0000256" key="5">
    <source>
        <dbReference type="ARBA" id="ARBA00022927"/>
    </source>
</evidence>
<evidence type="ECO:0000256" key="8">
    <source>
        <dbReference type="ARBA" id="ARBA00023136"/>
    </source>
</evidence>
<dbReference type="GO" id="GO:0009306">
    <property type="term" value="P:protein secretion"/>
    <property type="evidence" value="ECO:0007669"/>
    <property type="project" value="UniProtKB-UniRule"/>
</dbReference>
<accession>A0A7D7SGV9</accession>
<evidence type="ECO:0000256" key="10">
    <source>
        <dbReference type="SAM" id="MobiDB-lite"/>
    </source>
</evidence>
<dbReference type="InterPro" id="IPR005807">
    <property type="entry name" value="SecE_bac"/>
</dbReference>
<evidence type="ECO:0000256" key="3">
    <source>
        <dbReference type="ARBA" id="ARBA00022475"/>
    </source>
</evidence>
<dbReference type="KEGG" id="nsg:H3L94_11160"/>
<feature type="compositionally biased region" description="Basic and acidic residues" evidence="10">
    <location>
        <begin position="18"/>
        <end position="33"/>
    </location>
</feature>
<evidence type="ECO:0000256" key="4">
    <source>
        <dbReference type="ARBA" id="ARBA00022692"/>
    </source>
</evidence>
<keyword evidence="5 9" id="KW-0653">Protein transport</keyword>
<comment type="subunit">
    <text evidence="9">Component of the Sec protein translocase complex. Heterotrimer consisting of SecY, SecE and SecG subunits. The heterotrimers can form oligomers, although 1 heterotrimer is thought to be able to translocate proteins. Interacts with the ribosome. Interacts with SecDF, and other proteins may be involved. Interacts with SecA.</text>
</comment>
<dbReference type="AlphaFoldDB" id="A0A7D7SGV9"/>
<feature type="transmembrane region" description="Helical" evidence="9">
    <location>
        <begin position="118"/>
        <end position="143"/>
    </location>
</feature>
<comment type="function">
    <text evidence="9">Essential subunit of the Sec protein translocation channel SecYEG. Clamps together the 2 halves of SecY. May contact the channel plug during translocation.</text>
</comment>
<gene>
    <name evidence="9 11" type="primary">secE</name>
    <name evidence="11" type="ORF">H3L94_11160</name>
</gene>
<dbReference type="GO" id="GO:0065002">
    <property type="term" value="P:intracellular protein transmembrane transport"/>
    <property type="evidence" value="ECO:0007669"/>
    <property type="project" value="UniProtKB-UniRule"/>
</dbReference>
<feature type="region of interest" description="Disordered" evidence="10">
    <location>
        <begin position="1"/>
        <end position="33"/>
    </location>
</feature>
<evidence type="ECO:0000256" key="7">
    <source>
        <dbReference type="ARBA" id="ARBA00023010"/>
    </source>
</evidence>
<dbReference type="PROSITE" id="PS01067">
    <property type="entry name" value="SECE_SEC61G"/>
    <property type="match status" value="1"/>
</dbReference>
<keyword evidence="6 9" id="KW-1133">Transmembrane helix</keyword>
<dbReference type="Pfam" id="PF00584">
    <property type="entry name" value="SecE"/>
    <property type="match status" value="1"/>
</dbReference>
<dbReference type="PANTHER" id="PTHR33910">
    <property type="entry name" value="PROTEIN TRANSLOCASE SUBUNIT SECE"/>
    <property type="match status" value="1"/>
</dbReference>
<keyword evidence="3 9" id="KW-1003">Cell membrane</keyword>
<comment type="similarity">
    <text evidence="9">Belongs to the SecE/SEC61-gamma family.</text>
</comment>
<dbReference type="Proteomes" id="UP000514752">
    <property type="component" value="Chromosome"/>
</dbReference>
<evidence type="ECO:0000313" key="11">
    <source>
        <dbReference type="EMBL" id="QMT40372.1"/>
    </source>
</evidence>
<comment type="caution">
    <text evidence="9">Lacks conserved residue(s) required for the propagation of feature annotation.</text>
</comment>
<dbReference type="EMBL" id="CP059567">
    <property type="protein sequence ID" value="QMT40372.1"/>
    <property type="molecule type" value="Genomic_DNA"/>
</dbReference>
<dbReference type="GO" id="GO:0043952">
    <property type="term" value="P:protein transport by the Sec complex"/>
    <property type="evidence" value="ECO:0007669"/>
    <property type="project" value="UniProtKB-UniRule"/>
</dbReference>
<keyword evidence="2 9" id="KW-0813">Transport</keyword>
<evidence type="ECO:0000256" key="9">
    <source>
        <dbReference type="HAMAP-Rule" id="MF_00422"/>
    </source>
</evidence>
<dbReference type="HAMAP" id="MF_00422">
    <property type="entry name" value="SecE"/>
    <property type="match status" value="1"/>
</dbReference>
<evidence type="ECO:0000256" key="6">
    <source>
        <dbReference type="ARBA" id="ARBA00022989"/>
    </source>
</evidence>
<dbReference type="Gene3D" id="1.20.5.1030">
    <property type="entry name" value="Preprotein translocase secy subunit"/>
    <property type="match status" value="1"/>
</dbReference>
<keyword evidence="8 9" id="KW-0472">Membrane</keyword>
<evidence type="ECO:0000313" key="12">
    <source>
        <dbReference type="Proteomes" id="UP000514752"/>
    </source>
</evidence>
<dbReference type="InterPro" id="IPR038379">
    <property type="entry name" value="SecE_sf"/>
</dbReference>
<dbReference type="GO" id="GO:0005886">
    <property type="term" value="C:plasma membrane"/>
    <property type="evidence" value="ECO:0007669"/>
    <property type="project" value="UniProtKB-UniRule"/>
</dbReference>
<evidence type="ECO:0000256" key="1">
    <source>
        <dbReference type="ARBA" id="ARBA00004370"/>
    </source>
</evidence>
<name>A0A7D7SGV9_9NEIS</name>
<feature type="transmembrane region" description="Helical" evidence="9">
    <location>
        <begin position="63"/>
        <end position="85"/>
    </location>
</feature>
<proteinExistence type="inferred from homology"/>
<evidence type="ECO:0000256" key="2">
    <source>
        <dbReference type="ARBA" id="ARBA00022448"/>
    </source>
</evidence>
<dbReference type="NCBIfam" id="TIGR00964">
    <property type="entry name" value="secE_bact"/>
    <property type="match status" value="1"/>
</dbReference>
<dbReference type="PANTHER" id="PTHR33910:SF1">
    <property type="entry name" value="PROTEIN TRANSLOCASE SUBUNIT SECE"/>
    <property type="match status" value="1"/>
</dbReference>
<keyword evidence="7 9" id="KW-0811">Translocation</keyword>
<sequence length="146" mass="16768">MSGHKQKTKEVTASPKMSKQELRQKEQAEQQRSKRSDMAKLALAAILLLAGVWGYYAQPQWSVYLRALFPLAGVILAVAIVFFWCDLGRNLVRYVKGSITEVKKVVWPTKNETWRNTLFVLVFTALMTFFLWVVDSILAWLFLLNA</sequence>
<dbReference type="GO" id="GO:0006605">
    <property type="term" value="P:protein targeting"/>
    <property type="evidence" value="ECO:0007669"/>
    <property type="project" value="UniProtKB-UniRule"/>
</dbReference>
<organism evidence="11 12">
    <name type="scientific">Neisseria shayeganii</name>
    <dbReference type="NCBI Taxonomy" id="607712"/>
    <lineage>
        <taxon>Bacteria</taxon>
        <taxon>Pseudomonadati</taxon>
        <taxon>Pseudomonadota</taxon>
        <taxon>Betaproteobacteria</taxon>
        <taxon>Neisseriales</taxon>
        <taxon>Neisseriaceae</taxon>
        <taxon>Neisseria</taxon>
    </lineage>
</organism>
<dbReference type="PRINTS" id="PR01650">
    <property type="entry name" value="SECETRNLCASE"/>
</dbReference>
<comment type="subcellular location">
    <subcellularLocation>
        <location evidence="1">Membrane</location>
    </subcellularLocation>
</comment>
<feature type="transmembrane region" description="Helical" evidence="9">
    <location>
        <begin position="38"/>
        <end position="57"/>
    </location>
</feature>